<dbReference type="GO" id="GO:0009372">
    <property type="term" value="P:quorum sensing"/>
    <property type="evidence" value="ECO:0007669"/>
    <property type="project" value="UniProtKB-KW"/>
</dbReference>
<feature type="transmembrane region" description="Helical" evidence="8">
    <location>
        <begin position="151"/>
        <end position="171"/>
    </location>
</feature>
<feature type="transmembrane region" description="Helical" evidence="8">
    <location>
        <begin position="33"/>
        <end position="66"/>
    </location>
</feature>
<keyword evidence="1" id="KW-1003">Cell membrane</keyword>
<evidence type="ECO:0000313" key="9">
    <source>
        <dbReference type="EMBL" id="EKY28336.1"/>
    </source>
</evidence>
<comment type="caution">
    <text evidence="9">The sequence shown here is derived from an EMBL/GenBank/DDBJ whole genome shotgun (WGS) entry which is preliminary data.</text>
</comment>
<dbReference type="RefSeq" id="WP_005211389.1">
    <property type="nucleotide sequence ID" value="NZ_KB291617.1"/>
</dbReference>
<dbReference type="AlphaFoldDB" id="L1QK81"/>
<keyword evidence="7 8" id="KW-0472">Membrane</keyword>
<dbReference type="GO" id="GO:0008233">
    <property type="term" value="F:peptidase activity"/>
    <property type="evidence" value="ECO:0007669"/>
    <property type="project" value="UniProtKB-KW"/>
</dbReference>
<protein>
    <submittedName>
        <fullName evidence="9">Accessory protein regulator protein B</fullName>
    </submittedName>
</protein>
<dbReference type="OrthoDB" id="2854767at2"/>
<feature type="transmembrane region" description="Helical" evidence="8">
    <location>
        <begin position="105"/>
        <end position="130"/>
    </location>
</feature>
<accession>L1QK81</accession>
<evidence type="ECO:0000256" key="2">
    <source>
        <dbReference type="ARBA" id="ARBA00022654"/>
    </source>
</evidence>
<evidence type="ECO:0000256" key="3">
    <source>
        <dbReference type="ARBA" id="ARBA00022670"/>
    </source>
</evidence>
<evidence type="ECO:0000256" key="1">
    <source>
        <dbReference type="ARBA" id="ARBA00022475"/>
    </source>
</evidence>
<dbReference type="SMART" id="SM00793">
    <property type="entry name" value="AgrB"/>
    <property type="match status" value="1"/>
</dbReference>
<name>L1QK81_9CLOT</name>
<feature type="transmembrane region" description="Helical" evidence="8">
    <location>
        <begin position="177"/>
        <end position="195"/>
    </location>
</feature>
<evidence type="ECO:0000256" key="4">
    <source>
        <dbReference type="ARBA" id="ARBA00022692"/>
    </source>
</evidence>
<evidence type="ECO:0000313" key="10">
    <source>
        <dbReference type="Proteomes" id="UP000010420"/>
    </source>
</evidence>
<evidence type="ECO:0000256" key="6">
    <source>
        <dbReference type="ARBA" id="ARBA00022989"/>
    </source>
</evidence>
<sequence>MDIINVVCEKISNNIANELELDNEKKSVVNYGIFAFIQMSISIIFVFIFGIIFNVATEALIITFTISILRKSSGGVHASTPSICTIIGTIVGVGFALLIKLIEFNLIFVIILGLVVFIWSYITINKLVPVDSLAKPIKSEAKRSRLKKKSLRILMIYGIIVILNITIYSYINKYYLLIYSLCIYIGLAWQVFSLTDIGNTVLSKIDSYLSLILFKRR</sequence>
<dbReference type="EMBL" id="AMEZ01000025">
    <property type="protein sequence ID" value="EKY28336.1"/>
    <property type="molecule type" value="Genomic_DNA"/>
</dbReference>
<dbReference type="InterPro" id="IPR006741">
    <property type="entry name" value="AgrB"/>
</dbReference>
<dbReference type="GO" id="GO:0016020">
    <property type="term" value="C:membrane"/>
    <property type="evidence" value="ECO:0007669"/>
    <property type="project" value="InterPro"/>
</dbReference>
<keyword evidence="2" id="KW-0673">Quorum sensing</keyword>
<reference evidence="9 10" key="1">
    <citation type="submission" date="2012-05" db="EMBL/GenBank/DDBJ databases">
        <authorList>
            <person name="Weinstock G."/>
            <person name="Sodergren E."/>
            <person name="Lobos E.A."/>
            <person name="Fulton L."/>
            <person name="Fulton R."/>
            <person name="Courtney L."/>
            <person name="Fronick C."/>
            <person name="O'Laughlin M."/>
            <person name="Godfrey J."/>
            <person name="Wilson R.M."/>
            <person name="Miner T."/>
            <person name="Farmer C."/>
            <person name="Delehaunty K."/>
            <person name="Cordes M."/>
            <person name="Minx P."/>
            <person name="Tomlinson C."/>
            <person name="Chen J."/>
            <person name="Wollam A."/>
            <person name="Pepin K.H."/>
            <person name="Bhonagiri V."/>
            <person name="Zhang X."/>
            <person name="Suruliraj S."/>
            <person name="Warren W."/>
            <person name="Mitreva M."/>
            <person name="Mardis E.R."/>
            <person name="Wilson R.K."/>
        </authorList>
    </citation>
    <scope>NUCLEOTIDE SEQUENCE [LARGE SCALE GENOMIC DNA]</scope>
    <source>
        <strain evidence="9 10">DSM 1785</strain>
    </source>
</reference>
<evidence type="ECO:0000256" key="8">
    <source>
        <dbReference type="SAM" id="Phobius"/>
    </source>
</evidence>
<dbReference type="Pfam" id="PF04647">
    <property type="entry name" value="AgrB"/>
    <property type="match status" value="1"/>
</dbReference>
<organism evidence="9 10">
    <name type="scientific">Clostridium celatum DSM 1785</name>
    <dbReference type="NCBI Taxonomy" id="545697"/>
    <lineage>
        <taxon>Bacteria</taxon>
        <taxon>Bacillati</taxon>
        <taxon>Bacillota</taxon>
        <taxon>Clostridia</taxon>
        <taxon>Eubacteriales</taxon>
        <taxon>Clostridiaceae</taxon>
        <taxon>Clostridium</taxon>
    </lineage>
</organism>
<dbReference type="HOGENOM" id="CLU_098969_0_1_9"/>
<evidence type="ECO:0000256" key="5">
    <source>
        <dbReference type="ARBA" id="ARBA00022801"/>
    </source>
</evidence>
<proteinExistence type="predicted"/>
<keyword evidence="5" id="KW-0378">Hydrolase</keyword>
<dbReference type="PATRIC" id="fig|545697.3.peg.845"/>
<keyword evidence="6 8" id="KW-1133">Transmembrane helix</keyword>
<dbReference type="Proteomes" id="UP000010420">
    <property type="component" value="Unassembled WGS sequence"/>
</dbReference>
<dbReference type="GO" id="GO:0006508">
    <property type="term" value="P:proteolysis"/>
    <property type="evidence" value="ECO:0007669"/>
    <property type="project" value="UniProtKB-KW"/>
</dbReference>
<keyword evidence="3" id="KW-0645">Protease</keyword>
<keyword evidence="4 8" id="KW-0812">Transmembrane</keyword>
<evidence type="ECO:0000256" key="7">
    <source>
        <dbReference type="ARBA" id="ARBA00023136"/>
    </source>
</evidence>
<keyword evidence="10" id="KW-1185">Reference proteome</keyword>
<feature type="transmembrane region" description="Helical" evidence="8">
    <location>
        <begin position="78"/>
        <end position="99"/>
    </location>
</feature>
<dbReference type="eggNOG" id="COG4512">
    <property type="taxonomic scope" value="Bacteria"/>
</dbReference>
<gene>
    <name evidence="9" type="ORF">HMPREF0216_00858</name>
</gene>
<dbReference type="STRING" id="545697.HMPREF0216_00858"/>